<protein>
    <recommendedName>
        <fullName evidence="10">Odorant receptor</fullName>
    </recommendedName>
</protein>
<keyword evidence="2" id="KW-1003">Cell membrane</keyword>
<feature type="transmembrane region" description="Helical" evidence="10">
    <location>
        <begin position="260"/>
        <end position="283"/>
    </location>
</feature>
<dbReference type="PANTHER" id="PTHR21137:SF35">
    <property type="entry name" value="ODORANT RECEPTOR 19A-RELATED"/>
    <property type="match status" value="1"/>
</dbReference>
<evidence type="ECO:0000256" key="2">
    <source>
        <dbReference type="ARBA" id="ARBA00022475"/>
    </source>
</evidence>
<dbReference type="GO" id="GO:0005549">
    <property type="term" value="F:odorant binding"/>
    <property type="evidence" value="ECO:0007669"/>
    <property type="project" value="InterPro"/>
</dbReference>
<sequence>MTKNIFGRDNADYRLQILNNIFLIIGTPLFPVEDSRFYSVYRIITYMSLYFTFVTILIGIFLNLDDMAYVMESARPGISILNVLWTHFFMSINLNKLQILVKMATSFTWSELPVRDPVTGSKTTAYWIQRSQVLAWRTANIVVISHVLYLALRIVTNSANPLFFNAWFPFDLNNTLGYSFVLVLQGFGSIILANLLFGFICLYVSLVAIGCTQLEKIQISLLDLKQIQNEPHCVLKSGFVKCVQHHQQVLRYMRALEDMFHVVLVGPFLSVAVTLCFAAFTALTISGNHEESIQILLVIFAFLCQIQACCWFGNELTIQSGRVRDAAWGSEWIGSPISHQRSINIMMTVSKEFSVTAGKIIPVSRHTMMTVMNQAYTYLMFLVNFMERSSTRRGI</sequence>
<feature type="transmembrane region" description="Helical" evidence="10">
    <location>
        <begin position="176"/>
        <end position="209"/>
    </location>
</feature>
<keyword evidence="8 10" id="KW-0675">Receptor</keyword>
<keyword evidence="4 10" id="KW-0812">Transmembrane</keyword>
<evidence type="ECO:0000256" key="7">
    <source>
        <dbReference type="ARBA" id="ARBA00023136"/>
    </source>
</evidence>
<evidence type="ECO:0000256" key="3">
    <source>
        <dbReference type="ARBA" id="ARBA00022606"/>
    </source>
</evidence>
<keyword evidence="7 10" id="KW-0472">Membrane</keyword>
<evidence type="ECO:0000256" key="8">
    <source>
        <dbReference type="ARBA" id="ARBA00023170"/>
    </source>
</evidence>
<feature type="transmembrane region" description="Helical" evidence="10">
    <location>
        <begin position="134"/>
        <end position="156"/>
    </location>
</feature>
<dbReference type="GO" id="GO:0007165">
    <property type="term" value="P:signal transduction"/>
    <property type="evidence" value="ECO:0007669"/>
    <property type="project" value="UniProtKB-KW"/>
</dbReference>
<comment type="caution">
    <text evidence="10">Lacks conserved residue(s) required for the propagation of feature annotation.</text>
</comment>
<dbReference type="GO" id="GO:0004984">
    <property type="term" value="F:olfactory receptor activity"/>
    <property type="evidence" value="ECO:0007669"/>
    <property type="project" value="InterPro"/>
</dbReference>
<keyword evidence="6 10" id="KW-1133">Transmembrane helix</keyword>
<evidence type="ECO:0000256" key="5">
    <source>
        <dbReference type="ARBA" id="ARBA00022725"/>
    </source>
</evidence>
<dbReference type="Proteomes" id="UP000027135">
    <property type="component" value="Unassembled WGS sequence"/>
</dbReference>
<evidence type="ECO:0000256" key="4">
    <source>
        <dbReference type="ARBA" id="ARBA00022692"/>
    </source>
</evidence>
<accession>A0A067QZ54</accession>
<comment type="subcellular location">
    <subcellularLocation>
        <location evidence="1 10">Cell membrane</location>
        <topology evidence="1 10">Multi-pass membrane protein</topology>
    </subcellularLocation>
</comment>
<reference evidence="11 12" key="1">
    <citation type="journal article" date="2014" name="Nat. Commun.">
        <title>Molecular traces of alternative social organization in a termite genome.</title>
        <authorList>
            <person name="Terrapon N."/>
            <person name="Li C."/>
            <person name="Robertson H.M."/>
            <person name="Ji L."/>
            <person name="Meng X."/>
            <person name="Booth W."/>
            <person name="Chen Z."/>
            <person name="Childers C.P."/>
            <person name="Glastad K.M."/>
            <person name="Gokhale K."/>
            <person name="Gowin J."/>
            <person name="Gronenberg W."/>
            <person name="Hermansen R.A."/>
            <person name="Hu H."/>
            <person name="Hunt B.G."/>
            <person name="Huylmans A.K."/>
            <person name="Khalil S.M."/>
            <person name="Mitchell R.D."/>
            <person name="Munoz-Torres M.C."/>
            <person name="Mustard J.A."/>
            <person name="Pan H."/>
            <person name="Reese J.T."/>
            <person name="Scharf M.E."/>
            <person name="Sun F."/>
            <person name="Vogel H."/>
            <person name="Xiao J."/>
            <person name="Yang W."/>
            <person name="Yang Z."/>
            <person name="Yang Z."/>
            <person name="Zhou J."/>
            <person name="Zhu J."/>
            <person name="Brent C.S."/>
            <person name="Elsik C.G."/>
            <person name="Goodisman M.A."/>
            <person name="Liberles D.A."/>
            <person name="Roe R.M."/>
            <person name="Vargo E.L."/>
            <person name="Vilcinskas A."/>
            <person name="Wang J."/>
            <person name="Bornberg-Bauer E."/>
            <person name="Korb J."/>
            <person name="Zhang G."/>
            <person name="Liebig J."/>
        </authorList>
    </citation>
    <scope>NUCLEOTIDE SEQUENCE [LARGE SCALE GENOMIC DNA]</scope>
    <source>
        <tissue evidence="11">Whole organism</tissue>
    </source>
</reference>
<dbReference type="InterPro" id="IPR004117">
    <property type="entry name" value="7tm6_olfct_rcpt"/>
</dbReference>
<dbReference type="FunCoup" id="A0A067QZ54">
    <property type="interactions" value="98"/>
</dbReference>
<dbReference type="AlphaFoldDB" id="A0A067QZ54"/>
<feature type="transmembrane region" description="Helical" evidence="10">
    <location>
        <begin position="13"/>
        <end position="32"/>
    </location>
</feature>
<name>A0A067QZ54_ZOONE</name>
<evidence type="ECO:0000313" key="11">
    <source>
        <dbReference type="EMBL" id="KDR10321.1"/>
    </source>
</evidence>
<keyword evidence="3 10" id="KW-0716">Sensory transduction</keyword>
<evidence type="ECO:0000313" key="12">
    <source>
        <dbReference type="Proteomes" id="UP000027135"/>
    </source>
</evidence>
<dbReference type="EMBL" id="KK853171">
    <property type="protein sequence ID" value="KDR10321.1"/>
    <property type="molecule type" value="Genomic_DNA"/>
</dbReference>
<proteinExistence type="inferred from homology"/>
<dbReference type="OMA" id="QRSINIM"/>
<evidence type="ECO:0000256" key="10">
    <source>
        <dbReference type="RuleBase" id="RU351113"/>
    </source>
</evidence>
<dbReference type="GO" id="GO:0005886">
    <property type="term" value="C:plasma membrane"/>
    <property type="evidence" value="ECO:0007669"/>
    <property type="project" value="UniProtKB-SubCell"/>
</dbReference>
<dbReference type="Pfam" id="PF02949">
    <property type="entry name" value="7tm_6"/>
    <property type="match status" value="1"/>
</dbReference>
<dbReference type="InParanoid" id="A0A067QZ54"/>
<feature type="transmembrane region" description="Helical" evidence="10">
    <location>
        <begin position="295"/>
        <end position="314"/>
    </location>
</feature>
<gene>
    <name evidence="11" type="ORF">L798_15004</name>
</gene>
<comment type="similarity">
    <text evidence="10">Belongs to the insect chemoreceptor superfamily. Heteromeric odorant receptor channel (TC 1.A.69) family.</text>
</comment>
<evidence type="ECO:0000256" key="1">
    <source>
        <dbReference type="ARBA" id="ARBA00004651"/>
    </source>
</evidence>
<evidence type="ECO:0000256" key="9">
    <source>
        <dbReference type="ARBA" id="ARBA00023224"/>
    </source>
</evidence>
<feature type="transmembrane region" description="Helical" evidence="10">
    <location>
        <begin position="44"/>
        <end position="64"/>
    </location>
</feature>
<organism evidence="11 12">
    <name type="scientific">Zootermopsis nevadensis</name>
    <name type="common">Dampwood termite</name>
    <dbReference type="NCBI Taxonomy" id="136037"/>
    <lineage>
        <taxon>Eukaryota</taxon>
        <taxon>Metazoa</taxon>
        <taxon>Ecdysozoa</taxon>
        <taxon>Arthropoda</taxon>
        <taxon>Hexapoda</taxon>
        <taxon>Insecta</taxon>
        <taxon>Pterygota</taxon>
        <taxon>Neoptera</taxon>
        <taxon>Polyneoptera</taxon>
        <taxon>Dictyoptera</taxon>
        <taxon>Blattodea</taxon>
        <taxon>Blattoidea</taxon>
        <taxon>Termitoidae</taxon>
        <taxon>Termopsidae</taxon>
        <taxon>Zootermopsis</taxon>
    </lineage>
</organism>
<evidence type="ECO:0000256" key="6">
    <source>
        <dbReference type="ARBA" id="ARBA00022989"/>
    </source>
</evidence>
<keyword evidence="9 10" id="KW-0807">Transducer</keyword>
<keyword evidence="12" id="KW-1185">Reference proteome</keyword>
<dbReference type="PANTHER" id="PTHR21137">
    <property type="entry name" value="ODORANT RECEPTOR"/>
    <property type="match status" value="1"/>
</dbReference>
<keyword evidence="5 10" id="KW-0552">Olfaction</keyword>